<gene>
    <name evidence="6" type="ORF">N784_00555</name>
</gene>
<keyword evidence="7" id="KW-1185">Reference proteome</keyword>
<dbReference type="OrthoDB" id="9802248at2"/>
<evidence type="ECO:0000313" key="6">
    <source>
        <dbReference type="EMBL" id="KGX88871.1"/>
    </source>
</evidence>
<dbReference type="STRING" id="1385512.N784_00555"/>
<dbReference type="GO" id="GO:0016787">
    <property type="term" value="F:hydrolase activity"/>
    <property type="evidence" value="ECO:0007669"/>
    <property type="project" value="UniProtKB-KW"/>
</dbReference>
<keyword evidence="2" id="KW-0479">Metal-binding</keyword>
<evidence type="ECO:0000256" key="1">
    <source>
        <dbReference type="ARBA" id="ARBA00001947"/>
    </source>
</evidence>
<evidence type="ECO:0000256" key="4">
    <source>
        <dbReference type="ARBA" id="ARBA00022833"/>
    </source>
</evidence>
<dbReference type="Proteomes" id="UP000030401">
    <property type="component" value="Unassembled WGS sequence"/>
</dbReference>
<comment type="caution">
    <text evidence="6">The sequence shown here is derived from an EMBL/GenBank/DDBJ whole genome shotgun (WGS) entry which is preliminary data.</text>
</comment>
<evidence type="ECO:0000259" key="5">
    <source>
        <dbReference type="SMART" id="SM00849"/>
    </source>
</evidence>
<dbReference type="Gene3D" id="3.60.15.10">
    <property type="entry name" value="Ribonuclease Z/Hydroxyacylglutathione hydrolase-like"/>
    <property type="match status" value="1"/>
</dbReference>
<dbReference type="CDD" id="cd06262">
    <property type="entry name" value="metallo-hydrolase-like_MBL-fold"/>
    <property type="match status" value="1"/>
</dbReference>
<dbReference type="eggNOG" id="COG0491">
    <property type="taxonomic scope" value="Bacteria"/>
</dbReference>
<keyword evidence="3" id="KW-0378">Hydrolase</keyword>
<dbReference type="SUPFAM" id="SSF56281">
    <property type="entry name" value="Metallo-hydrolase/oxidoreductase"/>
    <property type="match status" value="1"/>
</dbReference>
<dbReference type="PANTHER" id="PTHR46233:SF3">
    <property type="entry name" value="HYDROXYACYLGLUTATHIONE HYDROLASE GLOC"/>
    <property type="match status" value="1"/>
</dbReference>
<dbReference type="SMART" id="SM00849">
    <property type="entry name" value="Lactamase_B"/>
    <property type="match status" value="1"/>
</dbReference>
<feature type="domain" description="Metallo-beta-lactamase" evidence="5">
    <location>
        <begin position="12"/>
        <end position="191"/>
    </location>
</feature>
<dbReference type="InterPro" id="IPR051453">
    <property type="entry name" value="MBL_Glyoxalase_II"/>
</dbReference>
<name>A0A0A5G6V6_9BACI</name>
<evidence type="ECO:0000256" key="3">
    <source>
        <dbReference type="ARBA" id="ARBA00022801"/>
    </source>
</evidence>
<sequence length="208" mass="22981">MEIEQLPLGTLGTNCYLIMEGEQALIVDPGDEADKLIRMIERRNVKPVAILLTHAHFDHIGAVDAVRNHYQIEVYVHQEEQEWLSNPDLNGSAMFSMVTSTISANKAEHLLQPGKMEISPFHFEVRHTPGHSPGSVSFIFAKEGFAIVGDTLFAGGIGRTDLPGGDTATLITSIEKQLFSLEDRMTIYPGHGPKTTIEIEKQSNPFLT</sequence>
<reference evidence="6 7" key="1">
    <citation type="submission" date="2013-08" db="EMBL/GenBank/DDBJ databases">
        <authorList>
            <person name="Huang J."/>
            <person name="Wang G."/>
        </authorList>
    </citation>
    <scope>NUCLEOTIDE SEQUENCE [LARGE SCALE GENOMIC DNA]</scope>
    <source>
        <strain evidence="6 7">JSM 072002</strain>
    </source>
</reference>
<proteinExistence type="predicted"/>
<accession>A0A0A5G6V6</accession>
<keyword evidence="4" id="KW-0862">Zinc</keyword>
<dbReference type="RefSeq" id="WP_036830924.1">
    <property type="nucleotide sequence ID" value="NZ_AVPG01000001.1"/>
</dbReference>
<dbReference type="PANTHER" id="PTHR46233">
    <property type="entry name" value="HYDROXYACYLGLUTATHIONE HYDROLASE GLOC"/>
    <property type="match status" value="1"/>
</dbReference>
<evidence type="ECO:0000256" key="2">
    <source>
        <dbReference type="ARBA" id="ARBA00022723"/>
    </source>
</evidence>
<protein>
    <recommendedName>
        <fullName evidence="5">Metallo-beta-lactamase domain-containing protein</fullName>
    </recommendedName>
</protein>
<evidence type="ECO:0000313" key="7">
    <source>
        <dbReference type="Proteomes" id="UP000030401"/>
    </source>
</evidence>
<organism evidence="6 7">
    <name type="scientific">Pontibacillus litoralis JSM 072002</name>
    <dbReference type="NCBI Taxonomy" id="1385512"/>
    <lineage>
        <taxon>Bacteria</taxon>
        <taxon>Bacillati</taxon>
        <taxon>Bacillota</taxon>
        <taxon>Bacilli</taxon>
        <taxon>Bacillales</taxon>
        <taxon>Bacillaceae</taxon>
        <taxon>Pontibacillus</taxon>
    </lineage>
</organism>
<dbReference type="Pfam" id="PF00753">
    <property type="entry name" value="Lactamase_B"/>
    <property type="match status" value="1"/>
</dbReference>
<dbReference type="InterPro" id="IPR036866">
    <property type="entry name" value="RibonucZ/Hydroxyglut_hydro"/>
</dbReference>
<dbReference type="InterPro" id="IPR001279">
    <property type="entry name" value="Metallo-B-lactamas"/>
</dbReference>
<dbReference type="AlphaFoldDB" id="A0A0A5G6V6"/>
<comment type="cofactor">
    <cofactor evidence="1">
        <name>Zn(2+)</name>
        <dbReference type="ChEBI" id="CHEBI:29105"/>
    </cofactor>
</comment>
<dbReference type="GO" id="GO:0046872">
    <property type="term" value="F:metal ion binding"/>
    <property type="evidence" value="ECO:0007669"/>
    <property type="project" value="UniProtKB-KW"/>
</dbReference>
<dbReference type="EMBL" id="AVPG01000001">
    <property type="protein sequence ID" value="KGX88871.1"/>
    <property type="molecule type" value="Genomic_DNA"/>
</dbReference>